<feature type="domain" description="Glycosyl hydrolases family 2 sugar binding" evidence="6">
    <location>
        <begin position="51"/>
        <end position="151"/>
    </location>
</feature>
<evidence type="ECO:0000313" key="9">
    <source>
        <dbReference type="Proteomes" id="UP000077355"/>
    </source>
</evidence>
<dbReference type="Proteomes" id="UP000077355">
    <property type="component" value="Unassembled WGS sequence"/>
</dbReference>
<keyword evidence="9" id="KW-1185">Reference proteome</keyword>
<proteinExistence type="inferred from homology"/>
<dbReference type="InterPro" id="IPR032311">
    <property type="entry name" value="DUF4982"/>
</dbReference>
<evidence type="ECO:0000259" key="4">
    <source>
        <dbReference type="Pfam" id="PF00703"/>
    </source>
</evidence>
<evidence type="ECO:0000313" key="8">
    <source>
        <dbReference type="EMBL" id="OAB40416.1"/>
    </source>
</evidence>
<accession>A0A168JBU3</accession>
<dbReference type="OrthoDB" id="9762066at2"/>
<dbReference type="PANTHER" id="PTHR42732:SF1">
    <property type="entry name" value="BETA-MANNOSIDASE"/>
    <property type="match status" value="1"/>
</dbReference>
<gene>
    <name evidence="8" type="ORF">PBAT_24265</name>
</gene>
<dbReference type="InterPro" id="IPR013783">
    <property type="entry name" value="Ig-like_fold"/>
</dbReference>
<evidence type="ECO:0000256" key="1">
    <source>
        <dbReference type="ARBA" id="ARBA00007401"/>
    </source>
</evidence>
<evidence type="ECO:0000259" key="7">
    <source>
        <dbReference type="Pfam" id="PF16355"/>
    </source>
</evidence>
<evidence type="ECO:0000256" key="3">
    <source>
        <dbReference type="ARBA" id="ARBA00023295"/>
    </source>
</evidence>
<feature type="domain" description="Glycoside hydrolase family 2 catalytic" evidence="5">
    <location>
        <begin position="280"/>
        <end position="571"/>
    </location>
</feature>
<reference evidence="8 9" key="1">
    <citation type="submission" date="2016-03" db="EMBL/GenBank/DDBJ databases">
        <title>Draft genome sequence of Paenibacillus antarcticus CECT 5836.</title>
        <authorList>
            <person name="Shin S.-K."/>
            <person name="Yi H."/>
        </authorList>
    </citation>
    <scope>NUCLEOTIDE SEQUENCE [LARGE SCALE GENOMIC DNA]</scope>
    <source>
        <strain evidence="8 9">CECT 5836</strain>
    </source>
</reference>
<evidence type="ECO:0000259" key="6">
    <source>
        <dbReference type="Pfam" id="PF02837"/>
    </source>
</evidence>
<dbReference type="AlphaFoldDB" id="A0A168JBU3"/>
<dbReference type="SUPFAM" id="SSF49303">
    <property type="entry name" value="beta-Galactosidase/glucuronidase domain"/>
    <property type="match status" value="1"/>
</dbReference>
<dbReference type="Gene3D" id="2.60.40.10">
    <property type="entry name" value="Immunoglobulins"/>
    <property type="match status" value="2"/>
</dbReference>
<dbReference type="Pfam" id="PF16355">
    <property type="entry name" value="DUF4982"/>
    <property type="match status" value="1"/>
</dbReference>
<comment type="caution">
    <text evidence="8">The sequence shown here is derived from an EMBL/GenBank/DDBJ whole genome shotgun (WGS) entry which is preliminary data.</text>
</comment>
<comment type="similarity">
    <text evidence="1">Belongs to the glycosyl hydrolase 2 family.</text>
</comment>
<feature type="domain" description="DUF4982" evidence="7">
    <location>
        <begin position="590"/>
        <end position="645"/>
    </location>
</feature>
<evidence type="ECO:0000256" key="2">
    <source>
        <dbReference type="ARBA" id="ARBA00022801"/>
    </source>
</evidence>
<sequence>MRKKIQMNHLWKFSKQADISAIEETHNDSSWEAITLPHTWNAIDGANGFDFYKGACWYRKSFVLDPIVQGNRVFIEFEGSNSITDVYVNGQHLGQHRGGYSTFRFDMTDAIKFGTANTLSVQVDNTVVDDVYPQMADFTFFGGIYRNVNLIIANPLHFDLMDYGSSGVYVIQDDVSHEKATLTIKSKVTNDDEADKKVRLWADILDGDGRTVAYAAQEVVLPAGETQEVNLPVIIQNPTLWNGMQNAYMYKVNISLISFNDTIDQLSIPFGIRFFEVDADKGFFLNGEHLDLHGVSRHQDRKDMGWAITTKEHEEDMALIKEVGATSIRLAHYQHDQYFYDLCDQEGMVIWAEIPFISVMSKTELEGINAKQQMIELIRQNFNHPSIIFWGIQNEIQIGGETPALRKLVSELNTLTKQEDPTRLTTMANVMFVEDDDDYNKVTDVIGYNKYYGWYNGKAEDFADWIDGFHQTNPTAKLCISEYGAEGILQYHNNQPAVKDYTEEYHALYHEIVWNIFAKRPFLWATYVWNMFDFGANIRDEGGVLGRNNKGLVTYDRKIKKDAFYLYKANWSDEKFVHITSKRYIDRVDEAIQVKVYANCDNVTLYANGVELATSSSENHIFTFENVALLKGFNAITAVSHQDGHTYEDTAHFNKVAEANLSYIAPADEGGVVKNWFQVPVLEDVKIESLIITDDVYSTRCTLGSIMENDTARTVLEKYLGNLSENPMFGMASGMKVDTLASIAPDIFNEKLIYILNKELTQIEK</sequence>
<dbReference type="RefSeq" id="WP_068653216.1">
    <property type="nucleotide sequence ID" value="NZ_CP043611.1"/>
</dbReference>
<dbReference type="Gene3D" id="3.20.20.80">
    <property type="entry name" value="Glycosidases"/>
    <property type="match status" value="1"/>
</dbReference>
<dbReference type="InterPro" id="IPR008979">
    <property type="entry name" value="Galactose-bd-like_sf"/>
</dbReference>
<dbReference type="Pfam" id="PF00703">
    <property type="entry name" value="Glyco_hydro_2"/>
    <property type="match status" value="1"/>
</dbReference>
<dbReference type="GO" id="GO:0004553">
    <property type="term" value="F:hydrolase activity, hydrolyzing O-glycosyl compounds"/>
    <property type="evidence" value="ECO:0007669"/>
    <property type="project" value="InterPro"/>
</dbReference>
<feature type="domain" description="Glycoside hydrolase family 2 immunoglobulin-like beta-sandwich" evidence="4">
    <location>
        <begin position="169"/>
        <end position="273"/>
    </location>
</feature>
<dbReference type="InterPro" id="IPR006101">
    <property type="entry name" value="Glyco_hydro_2"/>
</dbReference>
<dbReference type="PRINTS" id="PR00132">
    <property type="entry name" value="GLHYDRLASE2"/>
</dbReference>
<dbReference type="EMBL" id="LVJI01000054">
    <property type="protein sequence ID" value="OAB40416.1"/>
    <property type="molecule type" value="Genomic_DNA"/>
</dbReference>
<dbReference type="InterPro" id="IPR036156">
    <property type="entry name" value="Beta-gal/glucu_dom_sf"/>
</dbReference>
<dbReference type="Pfam" id="PF02836">
    <property type="entry name" value="Glyco_hydro_2_C"/>
    <property type="match status" value="1"/>
</dbReference>
<dbReference type="InterPro" id="IPR006103">
    <property type="entry name" value="Glyco_hydro_2_cat"/>
</dbReference>
<keyword evidence="2" id="KW-0378">Hydrolase</keyword>
<dbReference type="InterPro" id="IPR017853">
    <property type="entry name" value="GH"/>
</dbReference>
<organism evidence="8 9">
    <name type="scientific">Paenibacillus antarcticus</name>
    <dbReference type="NCBI Taxonomy" id="253703"/>
    <lineage>
        <taxon>Bacteria</taxon>
        <taxon>Bacillati</taxon>
        <taxon>Bacillota</taxon>
        <taxon>Bacilli</taxon>
        <taxon>Bacillales</taxon>
        <taxon>Paenibacillaceae</taxon>
        <taxon>Paenibacillus</taxon>
    </lineage>
</organism>
<dbReference type="SUPFAM" id="SSF49785">
    <property type="entry name" value="Galactose-binding domain-like"/>
    <property type="match status" value="1"/>
</dbReference>
<dbReference type="InterPro" id="IPR006102">
    <property type="entry name" value="Ig-like_GH2"/>
</dbReference>
<evidence type="ECO:0000259" key="5">
    <source>
        <dbReference type="Pfam" id="PF02836"/>
    </source>
</evidence>
<dbReference type="InterPro" id="IPR051913">
    <property type="entry name" value="GH2_Domain-Containing"/>
</dbReference>
<dbReference type="PANTHER" id="PTHR42732">
    <property type="entry name" value="BETA-GALACTOSIDASE"/>
    <property type="match status" value="1"/>
</dbReference>
<dbReference type="SUPFAM" id="SSF51445">
    <property type="entry name" value="(Trans)glycosidases"/>
    <property type="match status" value="1"/>
</dbReference>
<dbReference type="GO" id="GO:0005975">
    <property type="term" value="P:carbohydrate metabolic process"/>
    <property type="evidence" value="ECO:0007669"/>
    <property type="project" value="InterPro"/>
</dbReference>
<dbReference type="Pfam" id="PF02837">
    <property type="entry name" value="Glyco_hydro_2_N"/>
    <property type="match status" value="1"/>
</dbReference>
<protein>
    <submittedName>
        <fullName evidence="8">Beta-galactosidase</fullName>
    </submittedName>
</protein>
<keyword evidence="3" id="KW-0326">Glycosidase</keyword>
<name>A0A168JBU3_9BACL</name>
<dbReference type="InterPro" id="IPR006104">
    <property type="entry name" value="Glyco_hydro_2_N"/>
</dbReference>
<dbReference type="Gene3D" id="2.60.120.260">
    <property type="entry name" value="Galactose-binding domain-like"/>
    <property type="match status" value="1"/>
</dbReference>